<dbReference type="InterPro" id="IPR052025">
    <property type="entry name" value="Xyloglucanase_GH74"/>
</dbReference>
<dbReference type="AlphaFoldDB" id="A0A5A5T5U8"/>
<evidence type="ECO:0008006" key="4">
    <source>
        <dbReference type="Google" id="ProtNLM"/>
    </source>
</evidence>
<dbReference type="InterPro" id="IPR015943">
    <property type="entry name" value="WD40/YVTN_repeat-like_dom_sf"/>
</dbReference>
<keyword evidence="3" id="KW-1185">Reference proteome</keyword>
<evidence type="ECO:0000256" key="1">
    <source>
        <dbReference type="SAM" id="Phobius"/>
    </source>
</evidence>
<sequence length="368" mass="39143">MDRFDCARQDCDVWQRRGIAVLARHSWLLLCLLALLVSACGSMDSTSQSPTTTAAPRVNGFGTAANHVHAMLALPDHTLVLATHYGLFRSIDDGKQWSGPDKTLNDMMTSSLSSSLLNRQRIYVLAEHSLSTQSGGVGLYVSSDAGVSWKMASSVTETGKMYTIAAGNRSANEVYAYVPTRGANGLLVSQDGGQHFSSPGSLPFGRILGILPLPARPGQLLVFSNDGVARSTDAGAHWTVVNSFSSSVYNMTTGGPDSTIYASGDQGIFASNDGGKSFKLVDKNVYYTGLAAVPGQPQMVYGKTGRLIYKSSDGGYSWKALPQVAGNLENLVPDPQSSTHLFLSLSYPSGVALFDQQSAAWSSLTPRP</sequence>
<name>A0A5A5T5U8_9CHLR</name>
<dbReference type="PANTHER" id="PTHR43739:SF5">
    <property type="entry name" value="EXO-ALPHA-SIALIDASE"/>
    <property type="match status" value="1"/>
</dbReference>
<dbReference type="PANTHER" id="PTHR43739">
    <property type="entry name" value="XYLOGLUCANASE (EUROFUNG)"/>
    <property type="match status" value="1"/>
</dbReference>
<proteinExistence type="predicted"/>
<organism evidence="2 3">
    <name type="scientific">Dictyobacter arantiisoli</name>
    <dbReference type="NCBI Taxonomy" id="2014874"/>
    <lineage>
        <taxon>Bacteria</taxon>
        <taxon>Bacillati</taxon>
        <taxon>Chloroflexota</taxon>
        <taxon>Ktedonobacteria</taxon>
        <taxon>Ktedonobacterales</taxon>
        <taxon>Dictyobacteraceae</taxon>
        <taxon>Dictyobacter</taxon>
    </lineage>
</organism>
<gene>
    <name evidence="2" type="ORF">KDI_01590</name>
</gene>
<evidence type="ECO:0000313" key="2">
    <source>
        <dbReference type="EMBL" id="GCF06595.1"/>
    </source>
</evidence>
<protein>
    <recommendedName>
        <fullName evidence="4">Sortilin N-terminal domain-containing protein</fullName>
    </recommendedName>
</protein>
<keyword evidence="1" id="KW-0472">Membrane</keyword>
<dbReference type="RefSeq" id="WP_149399312.1">
    <property type="nucleotide sequence ID" value="NZ_BIXY01000001.1"/>
</dbReference>
<comment type="caution">
    <text evidence="2">The sequence shown here is derived from an EMBL/GenBank/DDBJ whole genome shotgun (WGS) entry which is preliminary data.</text>
</comment>
<evidence type="ECO:0000313" key="3">
    <source>
        <dbReference type="Proteomes" id="UP000322530"/>
    </source>
</evidence>
<feature type="transmembrane region" description="Helical" evidence="1">
    <location>
        <begin position="21"/>
        <end position="39"/>
    </location>
</feature>
<dbReference type="SUPFAM" id="SSF110296">
    <property type="entry name" value="Oligoxyloglucan reducing end-specific cellobiohydrolase"/>
    <property type="match status" value="1"/>
</dbReference>
<keyword evidence="1" id="KW-1133">Transmembrane helix</keyword>
<dbReference type="OrthoDB" id="144482at2"/>
<keyword evidence="1" id="KW-0812">Transmembrane</keyword>
<dbReference type="Proteomes" id="UP000322530">
    <property type="component" value="Unassembled WGS sequence"/>
</dbReference>
<reference evidence="2 3" key="1">
    <citation type="submission" date="2019-01" db="EMBL/GenBank/DDBJ databases">
        <title>Draft genome sequence of Dictyobacter sp. Uno17.</title>
        <authorList>
            <person name="Wang C.M."/>
            <person name="Zheng Y."/>
            <person name="Sakai Y."/>
            <person name="Abe K."/>
            <person name="Yokota A."/>
            <person name="Yabe S."/>
        </authorList>
    </citation>
    <scope>NUCLEOTIDE SEQUENCE [LARGE SCALE GENOMIC DNA]</scope>
    <source>
        <strain evidence="2 3">Uno17</strain>
    </source>
</reference>
<dbReference type="CDD" id="cd15482">
    <property type="entry name" value="Sialidase_non-viral"/>
    <property type="match status" value="1"/>
</dbReference>
<dbReference type="Gene3D" id="2.130.10.10">
    <property type="entry name" value="YVTN repeat-like/Quinoprotein amine dehydrogenase"/>
    <property type="match status" value="2"/>
</dbReference>
<dbReference type="GO" id="GO:0010411">
    <property type="term" value="P:xyloglucan metabolic process"/>
    <property type="evidence" value="ECO:0007669"/>
    <property type="project" value="TreeGrafter"/>
</dbReference>
<accession>A0A5A5T5U8</accession>
<dbReference type="EMBL" id="BIXY01000001">
    <property type="protein sequence ID" value="GCF06595.1"/>
    <property type="molecule type" value="Genomic_DNA"/>
</dbReference>